<organism evidence="1">
    <name type="scientific">uncultured Propionibacteriaceae bacterium</name>
    <dbReference type="NCBI Taxonomy" id="257457"/>
    <lineage>
        <taxon>Bacteria</taxon>
        <taxon>Bacillati</taxon>
        <taxon>Actinomycetota</taxon>
        <taxon>Actinomycetes</taxon>
        <taxon>Propionibacteriales</taxon>
        <taxon>Propionibacteriaceae</taxon>
        <taxon>environmental samples</taxon>
    </lineage>
</organism>
<name>A0A6J4NRN3_9ACTN</name>
<dbReference type="EMBL" id="CADCUO010000111">
    <property type="protein sequence ID" value="CAA9395363.1"/>
    <property type="molecule type" value="Genomic_DNA"/>
</dbReference>
<accession>A0A6J4NRN3</accession>
<sequence>MFADVGEHGSDVDSGQLGENITTRASIYTPFPAVRCCTLGARR</sequence>
<protein>
    <submittedName>
        <fullName evidence="1">Uncharacterized protein</fullName>
    </submittedName>
</protein>
<dbReference type="AlphaFoldDB" id="A0A6J4NRN3"/>
<reference evidence="1" key="1">
    <citation type="submission" date="2020-02" db="EMBL/GenBank/DDBJ databases">
        <authorList>
            <person name="Meier V. D."/>
        </authorList>
    </citation>
    <scope>NUCLEOTIDE SEQUENCE</scope>
    <source>
        <strain evidence="1">AVDCRST_MAG75</strain>
    </source>
</reference>
<evidence type="ECO:0000313" key="1">
    <source>
        <dbReference type="EMBL" id="CAA9395363.1"/>
    </source>
</evidence>
<proteinExistence type="predicted"/>
<gene>
    <name evidence="1" type="ORF">AVDCRST_MAG75-1803</name>
</gene>